<comment type="similarity">
    <text evidence="2">Belongs to the CND3 (condensin subunit 3) family.</text>
</comment>
<evidence type="ECO:0000256" key="4">
    <source>
        <dbReference type="ARBA" id="ARBA00022618"/>
    </source>
</evidence>
<evidence type="ECO:0000313" key="9">
    <source>
        <dbReference type="EMBL" id="OMJ71614.1"/>
    </source>
</evidence>
<dbReference type="EMBL" id="MPUH01000973">
    <property type="protein sequence ID" value="OMJ71614.1"/>
    <property type="molecule type" value="Genomic_DNA"/>
</dbReference>
<feature type="domain" description="Nuclear condensin complex subunit 3 C-terminal" evidence="8">
    <location>
        <begin position="561"/>
        <end position="746"/>
    </location>
</feature>
<keyword evidence="6" id="KW-0226">DNA condensation</keyword>
<evidence type="ECO:0000313" key="10">
    <source>
        <dbReference type="Proteomes" id="UP000187209"/>
    </source>
</evidence>
<evidence type="ECO:0000259" key="8">
    <source>
        <dbReference type="Pfam" id="PF12719"/>
    </source>
</evidence>
<dbReference type="InterPro" id="IPR016024">
    <property type="entry name" value="ARM-type_fold"/>
</dbReference>
<dbReference type="GO" id="GO:0051301">
    <property type="term" value="P:cell division"/>
    <property type="evidence" value="ECO:0007669"/>
    <property type="project" value="UniProtKB-KW"/>
</dbReference>
<name>A0A1R2B4A3_9CILI</name>
<dbReference type="GO" id="GO:0007076">
    <property type="term" value="P:mitotic chromosome condensation"/>
    <property type="evidence" value="ECO:0007669"/>
    <property type="project" value="InterPro"/>
</dbReference>
<keyword evidence="3" id="KW-0158">Chromosome</keyword>
<keyword evidence="4" id="KW-0132">Cell division</keyword>
<comment type="caution">
    <text evidence="9">The sequence shown here is derived from an EMBL/GenBank/DDBJ whole genome shotgun (WGS) entry which is preliminary data.</text>
</comment>
<evidence type="ECO:0000256" key="6">
    <source>
        <dbReference type="ARBA" id="ARBA00023067"/>
    </source>
</evidence>
<dbReference type="AlphaFoldDB" id="A0A1R2B4A3"/>
<keyword evidence="7" id="KW-0131">Cell cycle</keyword>
<gene>
    <name evidence="9" type="ORF">SteCoe_30135</name>
</gene>
<sequence>MALKTNTLYNQVHEEFSKAIEFKISHKVFMNLLHSAMLTDCSIFCSALNHILHLSLASLKESPKSEAVLKFFKAFLIELKSLLSSESKNIEIYEICADSILSIFTTYLDLKDPISRSAACSLIETFLSLDLIILGNISYQVQKEFTSHIKSLINDSFPKVRFSIIGILSRLGFSDILLTLLNDSIPKNRLKTIKYLPNENHIIKSISEKLCDSDFTVLIATVEKLFEYGFDKLDLDVKKKLIYTCVKQRHDKVRNVAMRNIENVIKNMGIIEFIDSFNVMTFNIKEQGYLLSFLREFFTRYDEDTLKLEISNKLLPELLNRTHKVSVMICSRVAVSVLHKKNENVLFEILPYFKIIELLNYYCTPYPELFTQSILQICMCLDIGEEIIRKKILEVLIKLSTKYRIQSPDYKNNKLMENFFFKSFADEYFYDCSLEVIALIVKSIKSLLDQYKHEFSSIMSEILNEITDPLNCAMAHDDRISEDFADFSLIQLKKYFSEKVSEIDDVIDQLRVETENALKIRDIKAAIQFKSEIDKKTNEALDYEQEYYKIEEMISARYYQALVITTEMLKEVKHGSLVIDINDIVENLILPTINMNQQYIQIKSIECLAQCCIHSNLICTTYFNYFTKIISKQSDSLLELIAIGSIIDMYFVWDIYRPSHDSDISHDDVLNLLIKYTQSSNPYIKFTTLEGLGKLALHNRVQSSFIFSILMLAYFDTSSPDYTKQLLNLIFSYIDIDLSKYSDHLTNAFKIIVTIFSTEIVKNNTFNIIDFTSFNLNQIFSYIWKKISNFVMDSNPFSIKIDFFYYLASSIVAYPKLPLSFIYANLISQIDMKGLNDCESLLALRMMKKIEDVMKTKIVKDCCEWMEKIVMEKDAKSGKVDKLEKVLKKRHEVAVKLVGIFISSYAKKLKFVLPEKERNKDFKRLPKVVLGSLHKK</sequence>
<evidence type="ECO:0000256" key="1">
    <source>
        <dbReference type="ARBA" id="ARBA00004286"/>
    </source>
</evidence>
<dbReference type="Pfam" id="PF12719">
    <property type="entry name" value="Cnd3"/>
    <property type="match status" value="1"/>
</dbReference>
<dbReference type="InterPro" id="IPR027165">
    <property type="entry name" value="CND3"/>
</dbReference>
<evidence type="ECO:0000256" key="2">
    <source>
        <dbReference type="ARBA" id="ARBA00006533"/>
    </source>
</evidence>
<dbReference type="Proteomes" id="UP000187209">
    <property type="component" value="Unassembled WGS sequence"/>
</dbReference>
<keyword evidence="5" id="KW-0498">Mitosis</keyword>
<dbReference type="Gene3D" id="1.25.10.10">
    <property type="entry name" value="Leucine-rich Repeat Variant"/>
    <property type="match status" value="1"/>
</dbReference>
<organism evidence="9 10">
    <name type="scientific">Stentor coeruleus</name>
    <dbReference type="NCBI Taxonomy" id="5963"/>
    <lineage>
        <taxon>Eukaryota</taxon>
        <taxon>Sar</taxon>
        <taxon>Alveolata</taxon>
        <taxon>Ciliophora</taxon>
        <taxon>Postciliodesmatophora</taxon>
        <taxon>Heterotrichea</taxon>
        <taxon>Heterotrichida</taxon>
        <taxon>Stentoridae</taxon>
        <taxon>Stentor</taxon>
    </lineage>
</organism>
<proteinExistence type="inferred from homology"/>
<dbReference type="OrthoDB" id="301029at2759"/>
<dbReference type="GO" id="GO:0000793">
    <property type="term" value="C:condensed chromosome"/>
    <property type="evidence" value="ECO:0007669"/>
    <property type="project" value="TreeGrafter"/>
</dbReference>
<protein>
    <recommendedName>
        <fullName evidence="8">Nuclear condensin complex subunit 3 C-terminal domain-containing protein</fullName>
    </recommendedName>
</protein>
<dbReference type="SUPFAM" id="SSF48371">
    <property type="entry name" value="ARM repeat"/>
    <property type="match status" value="1"/>
</dbReference>
<dbReference type="PANTHER" id="PTHR14418">
    <property type="entry name" value="CONDENSIN COMPLEX SUBUNIT 3-RELATED"/>
    <property type="match status" value="1"/>
</dbReference>
<keyword evidence="10" id="KW-1185">Reference proteome</keyword>
<comment type="subcellular location">
    <subcellularLocation>
        <location evidence="1">Chromosome</location>
    </subcellularLocation>
</comment>
<evidence type="ECO:0000256" key="7">
    <source>
        <dbReference type="ARBA" id="ARBA00023306"/>
    </source>
</evidence>
<dbReference type="PANTHER" id="PTHR14418:SF5">
    <property type="entry name" value="CONDENSIN COMPLEX SUBUNIT 3"/>
    <property type="match status" value="1"/>
</dbReference>
<dbReference type="InterPro" id="IPR025977">
    <property type="entry name" value="Cnd3_C"/>
</dbReference>
<dbReference type="InterPro" id="IPR011989">
    <property type="entry name" value="ARM-like"/>
</dbReference>
<evidence type="ECO:0000256" key="3">
    <source>
        <dbReference type="ARBA" id="ARBA00022454"/>
    </source>
</evidence>
<accession>A0A1R2B4A3</accession>
<dbReference type="GO" id="GO:0000796">
    <property type="term" value="C:condensin complex"/>
    <property type="evidence" value="ECO:0007669"/>
    <property type="project" value="InterPro"/>
</dbReference>
<reference evidence="9 10" key="1">
    <citation type="submission" date="2016-11" db="EMBL/GenBank/DDBJ databases">
        <title>The macronuclear genome of Stentor coeruleus: a giant cell with tiny introns.</title>
        <authorList>
            <person name="Slabodnick M."/>
            <person name="Ruby J.G."/>
            <person name="Reiff S.B."/>
            <person name="Swart E.C."/>
            <person name="Gosai S."/>
            <person name="Prabakaran S."/>
            <person name="Witkowska E."/>
            <person name="Larue G.E."/>
            <person name="Fisher S."/>
            <person name="Freeman R.M."/>
            <person name="Gunawardena J."/>
            <person name="Chu W."/>
            <person name="Stover N.A."/>
            <person name="Gregory B.D."/>
            <person name="Nowacki M."/>
            <person name="Derisi J."/>
            <person name="Roy S.W."/>
            <person name="Marshall W.F."/>
            <person name="Sood P."/>
        </authorList>
    </citation>
    <scope>NUCLEOTIDE SEQUENCE [LARGE SCALE GENOMIC DNA]</scope>
    <source>
        <strain evidence="9">WM001</strain>
    </source>
</reference>
<evidence type="ECO:0000256" key="5">
    <source>
        <dbReference type="ARBA" id="ARBA00022776"/>
    </source>
</evidence>